<dbReference type="InterPro" id="IPR024156">
    <property type="entry name" value="Small_GTPase_ARF"/>
</dbReference>
<proteinExistence type="inferred from homology"/>
<evidence type="ECO:0000256" key="11">
    <source>
        <dbReference type="SAM" id="MobiDB-lite"/>
    </source>
</evidence>
<evidence type="ECO:0000256" key="7">
    <source>
        <dbReference type="ARBA" id="ARBA00022989"/>
    </source>
</evidence>
<evidence type="ECO:0000256" key="5">
    <source>
        <dbReference type="ARBA" id="ARBA00022741"/>
    </source>
</evidence>
<evidence type="ECO:0000256" key="1">
    <source>
        <dbReference type="ARBA" id="ARBA00004389"/>
    </source>
</evidence>
<keyword evidence="14" id="KW-1185">Reference proteome</keyword>
<comment type="subcellular location">
    <subcellularLocation>
        <location evidence="1">Endoplasmic reticulum membrane</location>
        <topology evidence="1">Single-pass membrane protein</topology>
    </subcellularLocation>
</comment>
<accession>A0A0D2P2Q0</accession>
<dbReference type="Proteomes" id="UP000054270">
    <property type="component" value="Unassembled WGS sequence"/>
</dbReference>
<reference evidence="14" key="1">
    <citation type="submission" date="2014-04" db="EMBL/GenBank/DDBJ databases">
        <title>Evolutionary Origins and Diversification of the Mycorrhizal Mutualists.</title>
        <authorList>
            <consortium name="DOE Joint Genome Institute"/>
            <consortium name="Mycorrhizal Genomics Consortium"/>
            <person name="Kohler A."/>
            <person name="Kuo A."/>
            <person name="Nagy L.G."/>
            <person name="Floudas D."/>
            <person name="Copeland A."/>
            <person name="Barry K.W."/>
            <person name="Cichocki N."/>
            <person name="Veneault-Fourrey C."/>
            <person name="LaButti K."/>
            <person name="Lindquist E.A."/>
            <person name="Lipzen A."/>
            <person name="Lundell T."/>
            <person name="Morin E."/>
            <person name="Murat C."/>
            <person name="Riley R."/>
            <person name="Ohm R."/>
            <person name="Sun H."/>
            <person name="Tunlid A."/>
            <person name="Henrissat B."/>
            <person name="Grigoriev I.V."/>
            <person name="Hibbett D.S."/>
            <person name="Martin F."/>
        </authorList>
    </citation>
    <scope>NUCLEOTIDE SEQUENCE [LARGE SCALE GENOMIC DNA]</scope>
    <source>
        <strain evidence="14">FD-334 SS-4</strain>
    </source>
</reference>
<dbReference type="GO" id="GO:0005789">
    <property type="term" value="C:endoplasmic reticulum membrane"/>
    <property type="evidence" value="ECO:0007669"/>
    <property type="project" value="UniProtKB-SubCell"/>
</dbReference>
<dbReference type="OMA" id="DWEGGEV"/>
<sequence>MGDNLPHETPEVLPLAATFTPTTIALGSFIVALLLVALFLISRRRSLSKGTTFLLVGPSDGGKTAILSRFVYGQSLPTQTSMQPNSSTFVLSPKKTIQISDIPGHPRLRNQFEEYLPNTRAIGFVVDANTISRNSAAVAEHLHMVLHALTSLPPSQAQPALVIIANKSDLFKTTSASNTSPSTLAINRVKSILERELEKRRASQSGGINIEGLGEEGERSDMGGLECGEKEGSAFKFDEWEGGDISFVGTSASLKPSSEKSATQSGLDPLLEWLEENM</sequence>
<organism evidence="13 14">
    <name type="scientific">Hypholoma sublateritium (strain FD-334 SS-4)</name>
    <dbReference type="NCBI Taxonomy" id="945553"/>
    <lineage>
        <taxon>Eukaryota</taxon>
        <taxon>Fungi</taxon>
        <taxon>Dikarya</taxon>
        <taxon>Basidiomycota</taxon>
        <taxon>Agaricomycotina</taxon>
        <taxon>Agaricomycetes</taxon>
        <taxon>Agaricomycetidae</taxon>
        <taxon>Agaricales</taxon>
        <taxon>Agaricineae</taxon>
        <taxon>Strophariaceae</taxon>
        <taxon>Hypholoma</taxon>
    </lineage>
</organism>
<dbReference type="STRING" id="945553.A0A0D2P2Q0"/>
<evidence type="ECO:0000256" key="8">
    <source>
        <dbReference type="ARBA" id="ARBA00023134"/>
    </source>
</evidence>
<name>A0A0D2P2Q0_HYPSF</name>
<keyword evidence="8" id="KW-0342">GTP-binding</keyword>
<dbReference type="Gene3D" id="3.40.50.300">
    <property type="entry name" value="P-loop containing nucleotide triphosphate hydrolases"/>
    <property type="match status" value="1"/>
</dbReference>
<protein>
    <recommendedName>
        <fullName evidence="3">Signal recognition particle receptor subunit beta</fullName>
    </recommendedName>
</protein>
<dbReference type="AlphaFoldDB" id="A0A0D2P2Q0"/>
<evidence type="ECO:0000256" key="3">
    <source>
        <dbReference type="ARBA" id="ARBA00020256"/>
    </source>
</evidence>
<gene>
    <name evidence="13" type="ORF">HYPSUDRAFT_48835</name>
</gene>
<evidence type="ECO:0000256" key="2">
    <source>
        <dbReference type="ARBA" id="ARBA00005619"/>
    </source>
</evidence>
<dbReference type="SUPFAM" id="SSF52540">
    <property type="entry name" value="P-loop containing nucleoside triphosphate hydrolases"/>
    <property type="match status" value="1"/>
</dbReference>
<dbReference type="PANTHER" id="PTHR11711">
    <property type="entry name" value="ADP RIBOSYLATION FACTOR-RELATED"/>
    <property type="match status" value="1"/>
</dbReference>
<feature type="compositionally biased region" description="Polar residues" evidence="11">
    <location>
        <begin position="251"/>
        <end position="266"/>
    </location>
</feature>
<keyword evidence="10" id="KW-0675">Receptor</keyword>
<feature type="region of interest" description="Disordered" evidence="11">
    <location>
        <begin position="251"/>
        <end position="278"/>
    </location>
</feature>
<evidence type="ECO:0000256" key="10">
    <source>
        <dbReference type="ARBA" id="ARBA00023170"/>
    </source>
</evidence>
<dbReference type="PROSITE" id="PS51417">
    <property type="entry name" value="ARF"/>
    <property type="match status" value="1"/>
</dbReference>
<keyword evidence="6" id="KW-0256">Endoplasmic reticulum</keyword>
<evidence type="ECO:0000313" key="13">
    <source>
        <dbReference type="EMBL" id="KJA14835.1"/>
    </source>
</evidence>
<keyword evidence="7 12" id="KW-1133">Transmembrane helix</keyword>
<evidence type="ECO:0000256" key="4">
    <source>
        <dbReference type="ARBA" id="ARBA00022692"/>
    </source>
</evidence>
<keyword evidence="4 12" id="KW-0812">Transmembrane</keyword>
<dbReference type="OrthoDB" id="41266at2759"/>
<keyword evidence="9 12" id="KW-0472">Membrane</keyword>
<dbReference type="GO" id="GO:0005525">
    <property type="term" value="F:GTP binding"/>
    <property type="evidence" value="ECO:0007669"/>
    <property type="project" value="UniProtKB-KW"/>
</dbReference>
<dbReference type="InterPro" id="IPR027417">
    <property type="entry name" value="P-loop_NTPase"/>
</dbReference>
<dbReference type="InterPro" id="IPR019009">
    <property type="entry name" value="SRP_receptor_beta_su"/>
</dbReference>
<keyword evidence="5" id="KW-0547">Nucleotide-binding</keyword>
<dbReference type="Pfam" id="PF09439">
    <property type="entry name" value="SRPRB"/>
    <property type="match status" value="1"/>
</dbReference>
<evidence type="ECO:0000313" key="14">
    <source>
        <dbReference type="Proteomes" id="UP000054270"/>
    </source>
</evidence>
<dbReference type="EMBL" id="KN817664">
    <property type="protein sequence ID" value="KJA14835.1"/>
    <property type="molecule type" value="Genomic_DNA"/>
</dbReference>
<comment type="similarity">
    <text evidence="2">Belongs to the SRP receptor beta subunit family.</text>
</comment>
<evidence type="ECO:0000256" key="6">
    <source>
        <dbReference type="ARBA" id="ARBA00022824"/>
    </source>
</evidence>
<evidence type="ECO:0000256" key="9">
    <source>
        <dbReference type="ARBA" id="ARBA00023136"/>
    </source>
</evidence>
<feature type="transmembrane region" description="Helical" evidence="12">
    <location>
        <begin position="12"/>
        <end position="41"/>
    </location>
</feature>
<evidence type="ECO:0000256" key="12">
    <source>
        <dbReference type="SAM" id="Phobius"/>
    </source>
</evidence>